<dbReference type="CDD" id="cd06260">
    <property type="entry name" value="DUF820-like"/>
    <property type="match status" value="1"/>
</dbReference>
<reference evidence="2 3" key="1">
    <citation type="submission" date="2019-02" db="EMBL/GenBank/DDBJ databases">
        <title>Deep-cultivation of Planctomycetes and their phenomic and genomic characterization uncovers novel biology.</title>
        <authorList>
            <person name="Wiegand S."/>
            <person name="Jogler M."/>
            <person name="Boedeker C."/>
            <person name="Pinto D."/>
            <person name="Vollmers J."/>
            <person name="Rivas-Marin E."/>
            <person name="Kohn T."/>
            <person name="Peeters S.H."/>
            <person name="Heuer A."/>
            <person name="Rast P."/>
            <person name="Oberbeckmann S."/>
            <person name="Bunk B."/>
            <person name="Jeske O."/>
            <person name="Meyerdierks A."/>
            <person name="Storesund J.E."/>
            <person name="Kallscheuer N."/>
            <person name="Luecker S."/>
            <person name="Lage O.M."/>
            <person name="Pohl T."/>
            <person name="Merkel B.J."/>
            <person name="Hornburger P."/>
            <person name="Mueller R.-W."/>
            <person name="Bruemmer F."/>
            <person name="Labrenz M."/>
            <person name="Spormann A.M."/>
            <person name="Op Den Camp H."/>
            <person name="Overmann J."/>
            <person name="Amann R."/>
            <person name="Jetten M.S.M."/>
            <person name="Mascher T."/>
            <person name="Medema M.H."/>
            <person name="Devos D.P."/>
            <person name="Kaster A.-K."/>
            <person name="Ovreas L."/>
            <person name="Rohde M."/>
            <person name="Galperin M.Y."/>
            <person name="Jogler C."/>
        </authorList>
    </citation>
    <scope>NUCLEOTIDE SEQUENCE [LARGE SCALE GENOMIC DNA]</scope>
    <source>
        <strain evidence="2 3">Pla100</strain>
    </source>
</reference>
<gene>
    <name evidence="2" type="ORF">Pla100_26830</name>
</gene>
<dbReference type="AlphaFoldDB" id="A0A5C6AD37"/>
<feature type="domain" description="Putative restriction endonuclease" evidence="1">
    <location>
        <begin position="18"/>
        <end position="167"/>
    </location>
</feature>
<dbReference type="Gene3D" id="3.90.1570.10">
    <property type="entry name" value="tt1808, chain A"/>
    <property type="match status" value="1"/>
</dbReference>
<accession>A0A5C6AD37</accession>
<evidence type="ECO:0000313" key="2">
    <source>
        <dbReference type="EMBL" id="TWT97529.1"/>
    </source>
</evidence>
<proteinExistence type="predicted"/>
<dbReference type="RefSeq" id="WP_197167898.1">
    <property type="nucleotide sequence ID" value="NZ_SJPM01000004.1"/>
</dbReference>
<dbReference type="EMBL" id="SJPM01000004">
    <property type="protein sequence ID" value="TWT97529.1"/>
    <property type="molecule type" value="Genomic_DNA"/>
</dbReference>
<dbReference type="InterPro" id="IPR011335">
    <property type="entry name" value="Restrct_endonuc-II-like"/>
</dbReference>
<dbReference type="PANTHER" id="PTHR47152">
    <property type="entry name" value="SLR2084 PROTEIN-RELATED"/>
    <property type="match status" value="1"/>
</dbReference>
<dbReference type="InterPro" id="IPR012296">
    <property type="entry name" value="Nuclease_put_TT1808"/>
</dbReference>
<dbReference type="InterPro" id="IPR008538">
    <property type="entry name" value="Uma2"/>
</dbReference>
<evidence type="ECO:0000259" key="1">
    <source>
        <dbReference type="Pfam" id="PF05685"/>
    </source>
</evidence>
<keyword evidence="3" id="KW-1185">Reference proteome</keyword>
<organism evidence="2 3">
    <name type="scientific">Neorhodopirellula pilleata</name>
    <dbReference type="NCBI Taxonomy" id="2714738"/>
    <lineage>
        <taxon>Bacteria</taxon>
        <taxon>Pseudomonadati</taxon>
        <taxon>Planctomycetota</taxon>
        <taxon>Planctomycetia</taxon>
        <taxon>Pirellulales</taxon>
        <taxon>Pirellulaceae</taxon>
        <taxon>Neorhodopirellula</taxon>
    </lineage>
</organism>
<evidence type="ECO:0000313" key="3">
    <source>
        <dbReference type="Proteomes" id="UP000316213"/>
    </source>
</evidence>
<dbReference type="PANTHER" id="PTHR47152:SF2">
    <property type="entry name" value="SLR2084 PROTEIN"/>
    <property type="match status" value="1"/>
</dbReference>
<sequence length="209" mass="23872">MLASIPSEIRLLMDNVRWETYVALADGRRGSLPRIVYDRGLMELMSPKKEHEKIKTLLGRLIAAYAEAVELDIDSVASLTFRREDLQRGFEADESFYVVHAESMRVREEIDLSTDPPPELVIEVEMTTSAIRKLELFAKLGIGEVWRHDGEQLRVYHLDGEAYREVSESHVLLGFPLAKSQTVLAKRNQESEISLIKAFRLEIEASRSD</sequence>
<dbReference type="Proteomes" id="UP000316213">
    <property type="component" value="Unassembled WGS sequence"/>
</dbReference>
<dbReference type="Pfam" id="PF05685">
    <property type="entry name" value="Uma2"/>
    <property type="match status" value="1"/>
</dbReference>
<comment type="caution">
    <text evidence="2">The sequence shown here is derived from an EMBL/GenBank/DDBJ whole genome shotgun (WGS) entry which is preliminary data.</text>
</comment>
<name>A0A5C6AD37_9BACT</name>
<protein>
    <recommendedName>
        <fullName evidence="1">Putative restriction endonuclease domain-containing protein</fullName>
    </recommendedName>
</protein>
<dbReference type="SUPFAM" id="SSF52980">
    <property type="entry name" value="Restriction endonuclease-like"/>
    <property type="match status" value="1"/>
</dbReference>